<dbReference type="Pfam" id="PF09830">
    <property type="entry name" value="ATP_transf"/>
    <property type="match status" value="1"/>
</dbReference>
<feature type="compositionally biased region" description="Polar residues" evidence="1">
    <location>
        <begin position="62"/>
        <end position="75"/>
    </location>
</feature>
<dbReference type="Proteomes" id="UP000007796">
    <property type="component" value="Unassembled WGS sequence"/>
</dbReference>
<dbReference type="FunCoup" id="F0XPI3">
    <property type="interactions" value="174"/>
</dbReference>
<evidence type="ECO:0000259" key="3">
    <source>
        <dbReference type="Pfam" id="PF19327"/>
    </source>
</evidence>
<dbReference type="OrthoDB" id="10267950at2759"/>
<dbReference type="SUPFAM" id="SSF54197">
    <property type="entry name" value="HIT-like"/>
    <property type="match status" value="1"/>
</dbReference>
<dbReference type="GO" id="GO:0003877">
    <property type="term" value="F:ATP:ADP adenylyltransferase activity"/>
    <property type="evidence" value="ECO:0007669"/>
    <property type="project" value="InterPro"/>
</dbReference>
<dbReference type="GO" id="GO:0009117">
    <property type="term" value="P:nucleotide metabolic process"/>
    <property type="evidence" value="ECO:0007669"/>
    <property type="project" value="InterPro"/>
</dbReference>
<organism evidence="5">
    <name type="scientific">Grosmannia clavigera (strain kw1407 / UAMH 11150)</name>
    <name type="common">Blue stain fungus</name>
    <name type="synonym">Graphiocladiella clavigera</name>
    <dbReference type="NCBI Taxonomy" id="655863"/>
    <lineage>
        <taxon>Eukaryota</taxon>
        <taxon>Fungi</taxon>
        <taxon>Dikarya</taxon>
        <taxon>Ascomycota</taxon>
        <taxon>Pezizomycotina</taxon>
        <taxon>Sordariomycetes</taxon>
        <taxon>Sordariomycetidae</taxon>
        <taxon>Ophiostomatales</taxon>
        <taxon>Ophiostomataceae</taxon>
        <taxon>Leptographium</taxon>
    </lineage>
</organism>
<feature type="region of interest" description="Disordered" evidence="1">
    <location>
        <begin position="58"/>
        <end position="79"/>
    </location>
</feature>
<dbReference type="HOGENOM" id="CLU_049915_2_1_1"/>
<dbReference type="STRING" id="655863.F0XPI3"/>
<dbReference type="PANTHER" id="PTHR38420:SF3">
    <property type="entry name" value="5',5'''-P-1,P-4-TETRAPHOSPHATE PHOSPHORYLASE 2"/>
    <property type="match status" value="1"/>
</dbReference>
<dbReference type="EMBL" id="GL629801">
    <property type="protein sequence ID" value="EFX00297.1"/>
    <property type="molecule type" value="Genomic_DNA"/>
</dbReference>
<dbReference type="InterPro" id="IPR045759">
    <property type="entry name" value="Ap4A_phos1/2_N"/>
</dbReference>
<dbReference type="GeneID" id="25980827"/>
<dbReference type="InParanoid" id="F0XPI3"/>
<dbReference type="Gene3D" id="3.30.428.70">
    <property type="match status" value="1"/>
</dbReference>
<evidence type="ECO:0000259" key="2">
    <source>
        <dbReference type="Pfam" id="PF09830"/>
    </source>
</evidence>
<evidence type="ECO:0000313" key="4">
    <source>
        <dbReference type="EMBL" id="EFX00297.1"/>
    </source>
</evidence>
<dbReference type="PANTHER" id="PTHR38420">
    <property type="entry name" value="AP-4-A PHOSPHORYLASE II"/>
    <property type="match status" value="1"/>
</dbReference>
<proteinExistence type="predicted"/>
<evidence type="ECO:0000313" key="5">
    <source>
        <dbReference type="Proteomes" id="UP000007796"/>
    </source>
</evidence>
<dbReference type="InterPro" id="IPR043171">
    <property type="entry name" value="Ap4A_phos1/2-like"/>
</dbReference>
<gene>
    <name evidence="4" type="ORF">CMQ_7299</name>
</gene>
<keyword evidence="5" id="KW-1185">Reference proteome</keyword>
<dbReference type="InterPro" id="IPR009163">
    <property type="entry name" value="Ap4A_phos1/2"/>
</dbReference>
<evidence type="ECO:0000256" key="1">
    <source>
        <dbReference type="SAM" id="MobiDB-lite"/>
    </source>
</evidence>
<dbReference type="InterPro" id="IPR036265">
    <property type="entry name" value="HIT-like_sf"/>
</dbReference>
<protein>
    <submittedName>
        <fullName evidence="4">Bis(5-nucleosyl)-tetraphosphatase</fullName>
    </submittedName>
</protein>
<dbReference type="eggNOG" id="ENOG502QRAQ">
    <property type="taxonomic scope" value="Eukaryota"/>
</dbReference>
<dbReference type="InterPro" id="IPR019200">
    <property type="entry name" value="ATP_adenylylTrfase_C"/>
</dbReference>
<reference evidence="4 5" key="1">
    <citation type="journal article" date="2011" name="Proc. Natl. Acad. Sci. U.S.A.">
        <title>Genome and transcriptome analyses of the mountain pine beetle-fungal symbiont Grosmannia clavigera, a lodgepole pine pathogen.</title>
        <authorList>
            <person name="DiGuistini S."/>
            <person name="Wang Y."/>
            <person name="Liao N.Y."/>
            <person name="Taylor G."/>
            <person name="Tanguay P."/>
            <person name="Feau N."/>
            <person name="Henrissat B."/>
            <person name="Chan S.K."/>
            <person name="Hesse-Orce U."/>
            <person name="Alamouti S.M."/>
            <person name="Tsui C.K.M."/>
            <person name="Docking R.T."/>
            <person name="Levasseur A."/>
            <person name="Haridas S."/>
            <person name="Robertson G."/>
            <person name="Birol I."/>
            <person name="Holt R.A."/>
            <person name="Marra M.A."/>
            <person name="Hamelin R.C."/>
            <person name="Hirst M."/>
            <person name="Jones S.J.M."/>
            <person name="Bohlmann J."/>
            <person name="Breuil C."/>
        </authorList>
    </citation>
    <scope>NUCLEOTIDE SEQUENCE [LARGE SCALE GENOMIC DNA]</scope>
    <source>
        <strain evidence="5">kw1407 / UAMH 11150</strain>
    </source>
</reference>
<feature type="domain" description="Ap4A phosphorylase 1/2 N-terminal" evidence="3">
    <location>
        <begin position="5"/>
        <end position="177"/>
    </location>
</feature>
<sequence length="352" mass="37234">MVQLVSAPSNLPDLVRTAFARARAAGDLTFFPTQVALLRINGIPLQLRFAPSLAKKPKTADASKSASHSGPTSVRPSFDPFENPPPGLLVLSQIGPAHRLVLNKFAICRDHAILATVDFRPQSHLLAGDDLAAAYACIEAYHDQGQELFVFYNSGAHSGASQPHRHLQMLPVACMREGLSEDGSGSDASVWGVAVDQLTRQTAASTRPAELPFHVATTPIHRDEASPSAELLHALYLRLYRQACVAAGLSAQDGMAEEQGQVPARLSYNLALTQKTMALCPRTAEGSAVTSSDGTSVGTLSLNGTVLAGTALVKNETEWSALRQDPGQLTRILRQIGLPAGSVSSSKEGSAS</sequence>
<dbReference type="Pfam" id="PF19327">
    <property type="entry name" value="Ap4A_phos_N"/>
    <property type="match status" value="1"/>
</dbReference>
<accession>F0XPI3</accession>
<feature type="domain" description="ATP adenylyltransferase C-terminal" evidence="2">
    <location>
        <begin position="210"/>
        <end position="339"/>
    </location>
</feature>
<name>F0XPI3_GROCL</name>
<dbReference type="AlphaFoldDB" id="F0XPI3"/>
<dbReference type="RefSeq" id="XP_014169779.1">
    <property type="nucleotide sequence ID" value="XM_014314304.1"/>
</dbReference>
<dbReference type="GO" id="GO:0005524">
    <property type="term" value="F:ATP binding"/>
    <property type="evidence" value="ECO:0007669"/>
    <property type="project" value="InterPro"/>
</dbReference>